<dbReference type="RefSeq" id="WP_172172120.1">
    <property type="nucleotide sequence ID" value="NZ_WOEZ01000185.1"/>
</dbReference>
<feature type="domain" description="SGNH hydrolase-type esterase" evidence="1">
    <location>
        <begin position="277"/>
        <end position="412"/>
    </location>
</feature>
<dbReference type="InterPro" id="IPR036514">
    <property type="entry name" value="SGNH_hydro_sf"/>
</dbReference>
<name>A0A972NWV0_9BURK</name>
<sequence>MPYTINAGGGGGSTATTTPQSQERLIAGPALCYANTPTAATTQAQNTAQPIQFIGGATRFRPEFDGRYDPGITTQSETDITAPVAITGVFCYPYACFTGSITTTVLTVTGTPQGALAVGQTLQGGTIAAGTTITALGTGTGGAGTYTVSISQSVTSTPLLNAETIHTVLTFQGQTTGTLNPGAIGYAADYIELEAAAGTWGRLRLFAQVANGQKLPRGFNFNSVIFPGAQVSSTTTETDQTQALSFAWPANVAAGFYAFSANRFVGVGLQRVPSVGFMGDSITHGIGYTNNLGLGDIGQMLNGVANTANFGYPSERMQFAVLGNSSKSRDRLFRVSDIVTVAEATNDFHNGQTLAQVQANNLEMWARCMRRKAAVIPLTVTPQSTSTDGWVTEANQTPLSAWVAGGAAQLYNAWLRDGAAVTGTLATGFVAAATGSSGAGILRIGQTGHPAIYLLDRAISMESIVTPGVWIANGSPDGIHPLQLAVNAEIASQQTGLRAVVAAYGATLS</sequence>
<gene>
    <name evidence="2" type="ORF">GNZ13_32165</name>
</gene>
<dbReference type="Pfam" id="PF13472">
    <property type="entry name" value="Lipase_GDSL_2"/>
    <property type="match status" value="1"/>
</dbReference>
<evidence type="ECO:0000259" key="1">
    <source>
        <dbReference type="Pfam" id="PF13472"/>
    </source>
</evidence>
<dbReference type="SUPFAM" id="SSF52266">
    <property type="entry name" value="SGNH hydrolase"/>
    <property type="match status" value="1"/>
</dbReference>
<dbReference type="AlphaFoldDB" id="A0A972NWV0"/>
<evidence type="ECO:0000313" key="2">
    <source>
        <dbReference type="EMBL" id="NPT59090.1"/>
    </source>
</evidence>
<dbReference type="EMBL" id="WOEZ01000185">
    <property type="protein sequence ID" value="NPT59090.1"/>
    <property type="molecule type" value="Genomic_DNA"/>
</dbReference>
<dbReference type="Proteomes" id="UP000655523">
    <property type="component" value="Unassembled WGS sequence"/>
</dbReference>
<dbReference type="GO" id="GO:0016788">
    <property type="term" value="F:hydrolase activity, acting on ester bonds"/>
    <property type="evidence" value="ECO:0007669"/>
    <property type="project" value="UniProtKB-ARBA"/>
</dbReference>
<keyword evidence="3" id="KW-1185">Reference proteome</keyword>
<reference evidence="2 3" key="1">
    <citation type="submission" date="2019-11" db="EMBL/GenBank/DDBJ databases">
        <title>Metabolism of dissolved organic matter in forest soils.</title>
        <authorList>
            <person name="Cyle K.T."/>
            <person name="Wilhelm R.C."/>
            <person name="Martinez C.E."/>
        </authorList>
    </citation>
    <scope>NUCLEOTIDE SEQUENCE [LARGE SCALE GENOMIC DNA]</scope>
    <source>
        <strain evidence="2 3">5N</strain>
    </source>
</reference>
<evidence type="ECO:0000313" key="3">
    <source>
        <dbReference type="Proteomes" id="UP000655523"/>
    </source>
</evidence>
<accession>A0A972NWV0</accession>
<dbReference type="CDD" id="cd00229">
    <property type="entry name" value="SGNH_hydrolase"/>
    <property type="match status" value="1"/>
</dbReference>
<proteinExistence type="predicted"/>
<protein>
    <recommendedName>
        <fullName evidence="1">SGNH hydrolase-type esterase domain-containing protein</fullName>
    </recommendedName>
</protein>
<dbReference type="Gene3D" id="3.40.50.1110">
    <property type="entry name" value="SGNH hydrolase"/>
    <property type="match status" value="1"/>
</dbReference>
<comment type="caution">
    <text evidence="2">The sequence shown here is derived from an EMBL/GenBank/DDBJ whole genome shotgun (WGS) entry which is preliminary data.</text>
</comment>
<organism evidence="2 3">
    <name type="scientific">Paraburkholderia elongata</name>
    <dbReference type="NCBI Taxonomy" id="2675747"/>
    <lineage>
        <taxon>Bacteria</taxon>
        <taxon>Pseudomonadati</taxon>
        <taxon>Pseudomonadota</taxon>
        <taxon>Betaproteobacteria</taxon>
        <taxon>Burkholderiales</taxon>
        <taxon>Burkholderiaceae</taxon>
        <taxon>Paraburkholderia</taxon>
    </lineage>
</organism>
<dbReference type="InterPro" id="IPR013830">
    <property type="entry name" value="SGNH_hydro"/>
</dbReference>